<dbReference type="Proteomes" id="UP000265703">
    <property type="component" value="Unassembled WGS sequence"/>
</dbReference>
<accession>A0A397SFK0</accession>
<protein>
    <submittedName>
        <fullName evidence="1">Uncharacterized protein</fullName>
    </submittedName>
</protein>
<dbReference type="AlphaFoldDB" id="A0A397SFK0"/>
<sequence length="129" mass="14847">MLLRLDIFQIYHITCEETPLEIVSRLLSNHDCANQNYVQPSNLHVFYYQQPDDKKFTKLFVKGNLLIDDEKFSTDARIGDGGFYGPCSDLENESSNSNLWNLALSFTCLMLTHLVNVNTLATGQRLYYD</sequence>
<evidence type="ECO:0000313" key="1">
    <source>
        <dbReference type="EMBL" id="RIA83639.1"/>
    </source>
</evidence>
<dbReference type="EMBL" id="QKYT01000554">
    <property type="protein sequence ID" value="RIA83639.1"/>
    <property type="molecule type" value="Genomic_DNA"/>
</dbReference>
<evidence type="ECO:0000313" key="2">
    <source>
        <dbReference type="Proteomes" id="UP000265703"/>
    </source>
</evidence>
<dbReference type="OrthoDB" id="2430122at2759"/>
<organism evidence="1 2">
    <name type="scientific">Glomus cerebriforme</name>
    <dbReference type="NCBI Taxonomy" id="658196"/>
    <lineage>
        <taxon>Eukaryota</taxon>
        <taxon>Fungi</taxon>
        <taxon>Fungi incertae sedis</taxon>
        <taxon>Mucoromycota</taxon>
        <taxon>Glomeromycotina</taxon>
        <taxon>Glomeromycetes</taxon>
        <taxon>Glomerales</taxon>
        <taxon>Glomeraceae</taxon>
        <taxon>Glomus</taxon>
    </lineage>
</organism>
<proteinExistence type="predicted"/>
<comment type="caution">
    <text evidence="1">The sequence shown here is derived from an EMBL/GenBank/DDBJ whole genome shotgun (WGS) entry which is preliminary data.</text>
</comment>
<reference evidence="1 2" key="1">
    <citation type="submission" date="2018-06" db="EMBL/GenBank/DDBJ databases">
        <title>Comparative genomics reveals the genomic features of Rhizophagus irregularis, R. cerebriforme, R. diaphanum and Gigaspora rosea, and their symbiotic lifestyle signature.</title>
        <authorList>
            <person name="Morin E."/>
            <person name="San Clemente H."/>
            <person name="Chen E.C.H."/>
            <person name="De La Providencia I."/>
            <person name="Hainaut M."/>
            <person name="Kuo A."/>
            <person name="Kohler A."/>
            <person name="Murat C."/>
            <person name="Tang N."/>
            <person name="Roy S."/>
            <person name="Loubradou J."/>
            <person name="Henrissat B."/>
            <person name="Grigoriev I.V."/>
            <person name="Corradi N."/>
            <person name="Roux C."/>
            <person name="Martin F.M."/>
        </authorList>
    </citation>
    <scope>NUCLEOTIDE SEQUENCE [LARGE SCALE GENOMIC DNA]</scope>
    <source>
        <strain evidence="1 2">DAOM 227022</strain>
    </source>
</reference>
<keyword evidence="2" id="KW-1185">Reference proteome</keyword>
<name>A0A397SFK0_9GLOM</name>
<gene>
    <name evidence="1" type="ORF">C1645_833506</name>
</gene>